<organism evidence="4 5">
    <name type="scientific">Neobacillus thermocopriae</name>
    <dbReference type="NCBI Taxonomy" id="1215031"/>
    <lineage>
        <taxon>Bacteria</taxon>
        <taxon>Bacillati</taxon>
        <taxon>Bacillota</taxon>
        <taxon>Bacilli</taxon>
        <taxon>Bacillales</taxon>
        <taxon>Bacillaceae</taxon>
        <taxon>Neobacillus</taxon>
    </lineage>
</organism>
<comment type="caution">
    <text evidence="4">The sequence shown here is derived from an EMBL/GenBank/DDBJ whole genome shotgun (WGS) entry which is preliminary data.</text>
</comment>
<evidence type="ECO:0000256" key="1">
    <source>
        <dbReference type="ARBA" id="ARBA00006336"/>
    </source>
</evidence>
<keyword evidence="2" id="KW-0378">Hydrolase</keyword>
<sequence>MGIPSISPYKMPGIEKLPENKVDWKIDPNRAVLLIHDMQKYFLNAYDENQSPIIELKQNIKRLKEECKKLGIPVVYSAQPGNQSPKDRALLTDFWGVGLEDKPEYTDIIEEISPDEGDMVLTKWRYSAFKRTELLEYLQSQGRDQLIICGVYAHIGCLLSACDAFMQDIQPFFVADAVADFSPEFHAMSLSYVSSRCGMTTTASKIVEELKRKEGVANEGKNNIPPFIE</sequence>
<dbReference type="EMBL" id="JAAIUV010000003">
    <property type="protein sequence ID" value="NEX77948.1"/>
    <property type="molecule type" value="Genomic_DNA"/>
</dbReference>
<dbReference type="InterPro" id="IPR036380">
    <property type="entry name" value="Isochorismatase-like_sf"/>
</dbReference>
<comment type="similarity">
    <text evidence="1">Belongs to the isochorismatase family.</text>
</comment>
<dbReference type="PANTHER" id="PTHR43540">
    <property type="entry name" value="PEROXYUREIDOACRYLATE/UREIDOACRYLATE AMIDOHYDROLASE-RELATED"/>
    <property type="match status" value="1"/>
</dbReference>
<evidence type="ECO:0000313" key="4">
    <source>
        <dbReference type="EMBL" id="NEX77948.1"/>
    </source>
</evidence>
<dbReference type="Pfam" id="PF00857">
    <property type="entry name" value="Isochorismatase"/>
    <property type="match status" value="1"/>
</dbReference>
<evidence type="ECO:0000256" key="2">
    <source>
        <dbReference type="ARBA" id="ARBA00022801"/>
    </source>
</evidence>
<evidence type="ECO:0000259" key="3">
    <source>
        <dbReference type="Pfam" id="PF00857"/>
    </source>
</evidence>
<dbReference type="InterPro" id="IPR016291">
    <property type="entry name" value="Isochorismatase"/>
</dbReference>
<reference evidence="4" key="1">
    <citation type="submission" date="2020-02" db="EMBL/GenBank/DDBJ databases">
        <title>Bacillus sedimentmangrovi sp. nov., isolated from sediment of the mangrove ecosystem.</title>
        <authorList>
            <person name="Liu G."/>
        </authorList>
    </citation>
    <scope>NUCLEOTIDE SEQUENCE [LARGE SCALE GENOMIC DNA]</scope>
    <source>
        <strain evidence="4">SgZ-7</strain>
    </source>
</reference>
<dbReference type="PANTHER" id="PTHR43540:SF3">
    <property type="entry name" value="ENTEROBACTIN SYNTHASE COMPONENT B"/>
    <property type="match status" value="1"/>
</dbReference>
<gene>
    <name evidence="4" type="ORF">G4Z05_03465</name>
</gene>
<dbReference type="SUPFAM" id="SSF52499">
    <property type="entry name" value="Isochorismatase-like hydrolases"/>
    <property type="match status" value="1"/>
</dbReference>
<dbReference type="PRINTS" id="PR01398">
    <property type="entry name" value="ISCHRISMTASE"/>
</dbReference>
<proteinExistence type="inferred from homology"/>
<protein>
    <submittedName>
        <fullName evidence="4">Isochorismatase family protein</fullName>
    </submittedName>
</protein>
<name>A0A6B3TMQ9_9BACI</name>
<dbReference type="Proteomes" id="UP000481621">
    <property type="component" value="Unassembled WGS sequence"/>
</dbReference>
<dbReference type="InterPro" id="IPR000868">
    <property type="entry name" value="Isochorismatase-like_dom"/>
</dbReference>
<evidence type="ECO:0000313" key="5">
    <source>
        <dbReference type="Proteomes" id="UP000481621"/>
    </source>
</evidence>
<dbReference type="InterPro" id="IPR050272">
    <property type="entry name" value="Isochorismatase-like_hydrls"/>
</dbReference>
<dbReference type="PIRSF" id="PIRSF001111">
    <property type="entry name" value="Isochorismatase"/>
    <property type="match status" value="1"/>
</dbReference>
<feature type="domain" description="Isochorismatase-like" evidence="3">
    <location>
        <begin position="32"/>
        <end position="203"/>
    </location>
</feature>
<dbReference type="AlphaFoldDB" id="A0A6B3TMQ9"/>
<keyword evidence="5" id="KW-1185">Reference proteome</keyword>
<dbReference type="GO" id="GO:0008908">
    <property type="term" value="F:isochorismatase activity"/>
    <property type="evidence" value="ECO:0007669"/>
    <property type="project" value="InterPro"/>
</dbReference>
<accession>A0A6B3TMQ9</accession>
<dbReference type="Gene3D" id="3.40.50.850">
    <property type="entry name" value="Isochorismatase-like"/>
    <property type="match status" value="1"/>
</dbReference>
<dbReference type="CDD" id="cd01013">
    <property type="entry name" value="isochorismatase"/>
    <property type="match status" value="1"/>
</dbReference>